<feature type="compositionally biased region" description="Acidic residues" evidence="1">
    <location>
        <begin position="1948"/>
        <end position="1979"/>
    </location>
</feature>
<feature type="region of interest" description="Disordered" evidence="1">
    <location>
        <begin position="3644"/>
        <end position="3699"/>
    </location>
</feature>
<feature type="compositionally biased region" description="Polar residues" evidence="1">
    <location>
        <begin position="834"/>
        <end position="845"/>
    </location>
</feature>
<feature type="compositionally biased region" description="Basic and acidic residues" evidence="1">
    <location>
        <begin position="2883"/>
        <end position="2905"/>
    </location>
</feature>
<dbReference type="GO" id="GO:0006816">
    <property type="term" value="P:calcium ion transport"/>
    <property type="evidence" value="ECO:0007669"/>
    <property type="project" value="InterPro"/>
</dbReference>
<feature type="region of interest" description="Disordered" evidence="1">
    <location>
        <begin position="2880"/>
        <end position="2947"/>
    </location>
</feature>
<feature type="transmembrane region" description="Helical" evidence="2">
    <location>
        <begin position="3490"/>
        <end position="3516"/>
    </location>
</feature>
<keyword evidence="5" id="KW-1185">Reference proteome</keyword>
<feature type="region of interest" description="Disordered" evidence="1">
    <location>
        <begin position="745"/>
        <end position="846"/>
    </location>
</feature>
<evidence type="ECO:0000313" key="4">
    <source>
        <dbReference type="EMBL" id="EGB13201.1"/>
    </source>
</evidence>
<dbReference type="PANTHER" id="PTHR13715:SF99">
    <property type="entry name" value="INOSITOL 1,4,5-TRISPHOSPHATE RECEPTOR-LIKE PROTEIN A"/>
    <property type="match status" value="1"/>
</dbReference>
<name>F0XX51_AURAN</name>
<feature type="compositionally biased region" description="Basic and acidic residues" evidence="1">
    <location>
        <begin position="3756"/>
        <end position="3781"/>
    </location>
</feature>
<evidence type="ECO:0000259" key="3">
    <source>
        <dbReference type="Pfam" id="PF08709"/>
    </source>
</evidence>
<feature type="region of interest" description="Disordered" evidence="1">
    <location>
        <begin position="3719"/>
        <end position="3812"/>
    </location>
</feature>
<dbReference type="PANTHER" id="PTHR13715">
    <property type="entry name" value="RYANODINE RECEPTOR AND IP3 RECEPTOR"/>
    <property type="match status" value="1"/>
</dbReference>
<dbReference type="Pfam" id="PF08709">
    <property type="entry name" value="Ins145_P3_rec"/>
    <property type="match status" value="1"/>
</dbReference>
<dbReference type="GeneID" id="20223014"/>
<gene>
    <name evidence="4" type="ORF">AURANDRAFT_60438</name>
</gene>
<feature type="compositionally biased region" description="Basic and acidic residues" evidence="1">
    <location>
        <begin position="757"/>
        <end position="774"/>
    </location>
</feature>
<reference evidence="4 5" key="1">
    <citation type="journal article" date="2011" name="Proc. Natl. Acad. Sci. U.S.A.">
        <title>Niche of harmful alga Aureococcus anophagefferens revealed through ecogenomics.</title>
        <authorList>
            <person name="Gobler C.J."/>
            <person name="Berry D.L."/>
            <person name="Dyhrman S.T."/>
            <person name="Wilhelm S.W."/>
            <person name="Salamov A."/>
            <person name="Lobanov A.V."/>
            <person name="Zhang Y."/>
            <person name="Collier J.L."/>
            <person name="Wurch L.L."/>
            <person name="Kustka A.B."/>
            <person name="Dill B.D."/>
            <person name="Shah M."/>
            <person name="VerBerkmoes N.C."/>
            <person name="Kuo A."/>
            <person name="Terry A."/>
            <person name="Pangilinan J."/>
            <person name="Lindquist E.A."/>
            <person name="Lucas S."/>
            <person name="Paulsen I.T."/>
            <person name="Hattenrath-Lehmann T.K."/>
            <person name="Talmage S.C."/>
            <person name="Walker E.A."/>
            <person name="Koch F."/>
            <person name="Burson A.M."/>
            <person name="Marcoval M.A."/>
            <person name="Tang Y.Z."/>
            <person name="Lecleir G.R."/>
            <person name="Coyne K.J."/>
            <person name="Berg G.M."/>
            <person name="Bertrand E.M."/>
            <person name="Saito M.A."/>
            <person name="Gladyshev V.N."/>
            <person name="Grigoriev I.V."/>
        </authorList>
    </citation>
    <scope>NUCLEOTIDE SEQUENCE [LARGE SCALE GENOMIC DNA]</scope>
    <source>
        <strain evidence="5">CCMP 1984</strain>
    </source>
</reference>
<feature type="region of interest" description="Disordered" evidence="1">
    <location>
        <begin position="2114"/>
        <end position="2137"/>
    </location>
</feature>
<evidence type="ECO:0000313" key="5">
    <source>
        <dbReference type="Proteomes" id="UP000002729"/>
    </source>
</evidence>
<dbReference type="Gene3D" id="2.80.10.50">
    <property type="match status" value="1"/>
</dbReference>
<feature type="domain" description="Inositol 1,4,5-trisphosphate/ryanodine receptor" evidence="3">
    <location>
        <begin position="12"/>
        <end position="199"/>
    </location>
</feature>
<feature type="compositionally biased region" description="Low complexity" evidence="1">
    <location>
        <begin position="775"/>
        <end position="788"/>
    </location>
</feature>
<proteinExistence type="predicted"/>
<feature type="region of interest" description="Disordered" evidence="1">
    <location>
        <begin position="1163"/>
        <end position="1213"/>
    </location>
</feature>
<feature type="transmembrane region" description="Helical" evidence="2">
    <location>
        <begin position="3357"/>
        <end position="3376"/>
    </location>
</feature>
<feature type="region of interest" description="Disordered" evidence="1">
    <location>
        <begin position="2560"/>
        <end position="2621"/>
    </location>
</feature>
<feature type="transmembrane region" description="Helical" evidence="2">
    <location>
        <begin position="3163"/>
        <end position="3188"/>
    </location>
</feature>
<keyword evidence="2" id="KW-0812">Transmembrane</keyword>
<feature type="region of interest" description="Disordered" evidence="1">
    <location>
        <begin position="2049"/>
        <end position="2071"/>
    </location>
</feature>
<dbReference type="InterPro" id="IPR014821">
    <property type="entry name" value="Ins145_P3_rcpt"/>
</dbReference>
<protein>
    <recommendedName>
        <fullName evidence="3">Inositol 1,4,5-trisphosphate/ryanodine receptor domain-containing protein</fullName>
    </recommendedName>
</protein>
<feature type="compositionally biased region" description="Basic and acidic residues" evidence="1">
    <location>
        <begin position="3289"/>
        <end position="3313"/>
    </location>
</feature>
<feature type="transmembrane region" description="Helical" evidence="2">
    <location>
        <begin position="3410"/>
        <end position="3432"/>
    </location>
</feature>
<keyword evidence="2" id="KW-0472">Membrane</keyword>
<dbReference type="InterPro" id="IPR015925">
    <property type="entry name" value="Ryanodine_IP3_receptor"/>
</dbReference>
<feature type="compositionally biased region" description="Low complexity" evidence="1">
    <location>
        <begin position="3660"/>
        <end position="3671"/>
    </location>
</feature>
<feature type="compositionally biased region" description="Basic and acidic residues" evidence="1">
    <location>
        <begin position="2917"/>
        <end position="2943"/>
    </location>
</feature>
<dbReference type="InParanoid" id="F0XX51"/>
<dbReference type="EMBL" id="GL833120">
    <property type="protein sequence ID" value="EGB13201.1"/>
    <property type="molecule type" value="Genomic_DNA"/>
</dbReference>
<feature type="region of interest" description="Disordered" evidence="1">
    <location>
        <begin position="1345"/>
        <end position="1370"/>
    </location>
</feature>
<feature type="compositionally biased region" description="Basic and acidic residues" evidence="1">
    <location>
        <begin position="1603"/>
        <end position="1631"/>
    </location>
</feature>
<feature type="region of interest" description="Disordered" evidence="1">
    <location>
        <begin position="1938"/>
        <end position="1979"/>
    </location>
</feature>
<feature type="region of interest" description="Disordered" evidence="1">
    <location>
        <begin position="3286"/>
        <end position="3316"/>
    </location>
</feature>
<feature type="region of interest" description="Disordered" evidence="1">
    <location>
        <begin position="1558"/>
        <end position="1657"/>
    </location>
</feature>
<dbReference type="Proteomes" id="UP000002729">
    <property type="component" value="Unassembled WGS sequence"/>
</dbReference>
<dbReference type="OrthoDB" id="10021571at2759"/>
<feature type="region of interest" description="Disordered" evidence="1">
    <location>
        <begin position="1011"/>
        <end position="1031"/>
    </location>
</feature>
<keyword evidence="2" id="KW-1133">Transmembrane helix</keyword>
<feature type="transmembrane region" description="Helical" evidence="2">
    <location>
        <begin position="3439"/>
        <end position="3459"/>
    </location>
</feature>
<evidence type="ECO:0000256" key="1">
    <source>
        <dbReference type="SAM" id="MobiDB-lite"/>
    </source>
</evidence>
<feature type="compositionally biased region" description="Low complexity" evidence="1">
    <location>
        <begin position="747"/>
        <end position="756"/>
    </location>
</feature>
<organism evidence="5">
    <name type="scientific">Aureococcus anophagefferens</name>
    <name type="common">Harmful bloom alga</name>
    <dbReference type="NCBI Taxonomy" id="44056"/>
    <lineage>
        <taxon>Eukaryota</taxon>
        <taxon>Sar</taxon>
        <taxon>Stramenopiles</taxon>
        <taxon>Ochrophyta</taxon>
        <taxon>Pelagophyceae</taxon>
        <taxon>Pelagomonadales</taxon>
        <taxon>Pelagomonadaceae</taxon>
        <taxon>Aureococcus</taxon>
    </lineage>
</organism>
<evidence type="ECO:0000256" key="2">
    <source>
        <dbReference type="SAM" id="Phobius"/>
    </source>
</evidence>
<sequence>MALHHAGDSGTSIRLGDTICLALIGQRGFLTADGVSDNNLVFEKLHHGVNMPPNPRDVRFVVRRMANRRAQNELNRLHAKADYGYGGAVNGSGYDGRAELQRLAELEEQQNADDNRRLHRTPVRYGAVVELHHVGTGKVLCIVSDQGPNPGTLDIQLKDPSEASSDAHVRLFPALNSHDSHVDALTIRNGNLVVLEFVEQAMRLLITDGAAADKERPAGTLRTRGHPHVSRVDGVCATHTAGLRMEIMQLRAAEPETSLEKRLKLARRLNGSDVVKLAFTQTLEELALPAASWSTSSQLPTTTRPVFDRSIYKQQTFTNSMSWWVLEKTEMPSGAEEILAGVRHHYRIKHFVTGVYLGYVNRGQQRSAEDEGGIELTTWRSLREDKLGTTLFSLRLVAPGGPFGDGADRSPGGDAATAPLCDGDTVNIVSVVSGYALNCHVAVAVHGREPRLEAFKGAHAQQSAFAVHRCAEEEARKVVFARSCRNKLVLCVGFEDKNKRHTRAMSIKSSADALYALSSAEEQQQRVDMLTRTIDDMRATCGGAGRRAQGSKRVIQRKADKGKDQRSSVAYSMQMLLAEQDIPRLVLTALQMCRNHLDTGPGARGLSAACAKFLLKITAGNMVVKRLLAEQEALLFDFLGKEVDIEALLVEIYRDNQAALRDPKEGLIDRLFQAGSDAAGCLPEILELYSALTVCDGVPMKHNQDLIAATVFAKQDGAGFFPRVRAAPDEHVQATYRLFMKERAGVASQSPASRPASRGEGRPVSRSGRGDRAPADAPAAAAPASTAAKRGVGGMLQRGNATIRHSMIGRSPLNMSTLGRSMSKGDGLSKGRRQASQLSASPLSRQKSKDAVGNWVDACSYMHITEHIVGSKSQEPEHRLLVYVRHTFVLLADLCGHRNRNARKLLLRQPALRELVDYAALTGVVQSAMVPSFVRSAASRLWHALYVDAEPHAPQPVLCTARSRSHFRVTVKRSDRFDEADVDALSTSVDEAPSLPKLFADVMHPLASLTGSAESLGTDPAGPADRATEAGKGRAFATAGKPGEGRSFGTNRNFGGAQKPAAHRRSLIAEETLHVPGRPQAAGRRRSTLSRVMLAAGGSRSAKAEEATSNHRLELILCLLKTMERLLSFGVVDAVAAVVPDAAVEASRGADAPEQGDVAVRGTLAAQSPRVSPGLRLGGEEKAPDSPTGRKPKFPTLGGGSSPDRGVDGKTRRGSRLGSLIAVKEAPSARPQTVQTILLVVMKVLNLNSCVASTPSRSKRVIVHDLNRVALSVVKTLFHRQLNTQLNRFQAAFEARLVEDLRVRDEYAKKVDAIAKRRAESQAAVLRRGHSGGRSPSAIVRMQSKLSGEPSGGKRPTAVSAPPVEAPPPKPGAVTLLEAGRLDMTVAAAAKLAAELHRVPIFNDDLDPKMLTNLSLCLLKLQTCPDGDIRSEAMRILVRNVAARDETLATQLQHVAFISSVEDYRTLCHIQQAAKILWRLSTYVLDMEEDVRSVAVAKAVDVLRYITDLARAACDRDADRGPDHVPKELAILRGSNILPEVLSLVRLPAVRAAVDPDDELLEPDGAEFQRGSADSESSYAASPRPSLDSSGASPNGRRRTLKKGGDDRYCDLRPKPEAPPDPGRVTEEEIRAATPGGGESEVNEEETGDGDPGVSPEDLEEIEALRSAIHRESMKANLLSPEYRRRTMVQRESKVAAVRNTLRHIDDSRAVQARRRGSAGSAARCYDRNYMVLMERCMEFIELYCRGGPSFQEEVAPHARHVQEHLAVGPLEASVARALGSVFRSHPPILSSLAPSISETVVELTCVNGRRLPYVSLLRGMLYLDETAPELRKLQSSVLQVVIDNQPVLLDHLGEDWQDDMRAFVEKREYLFAVDSVVRYHAACIDLLGACANGATARTLHSLLSFEQCAATVIGAFSEEKQLEMLVEKHSEVLAAVRSGDASAGESSNDDSEDSYLSSESDDDDDEPDGLDDFDEGNDDDDAATRYWFGVDRDDHFLSTLALKGPWLRLITKVYLECTSCSPEMFGSMISWIWPDAHLRLLRQTVSGNRNTGRGAAGKASGRDGASKAGRGGGVASFLDAASGGPPTKSLMEEFAEDVRRCLRFRADAARAADEEEAWGPGGPDLGSASPAHTREPVPEAWHSGKLVVDYVCDCVVPAVEACYGNKYLMRELMRGKLRPMDDRCRKKLAMALFDFVTEVGPDLLDAKQLARVHGVLERYLDVEAVLTANVAKQARTATERAAEKQARSKALELRVATHADGGDEASLVGSCWRAFVLSFVELGPQPHEEAAQQIALLLLSAQGQFCIPYLVSSLRLDIVKSHGEIYRSRPAELEAAAHLGLEASEGASGAGVRGAQHNTREIEMALHAFLLMLHYRANSGVGNVQEQTLPQTDVACATVSHAVDTWALDKVVLGLMGLPLLETPSISLMALLFSCQATRATVQGNVIDYALSGEGARFALQLRSLLVRVGQWVAAHRDLRKKRIVYEKQVTHAKAIELRQTMATEQRKKTGILFGDGHKHAKGPDAATNLHVALAVGKFKTGREKAKARAIKEAAAHVPSEVAKARNQSRAPGLEHHKKARLTSEAHVGNSLKKARMTSEANLAGPGGGPRRSMVKHAGLGGSLGRSSVIKERASMVSFAGGGVTSRQRTGSIAGAGPNRRRSSLASAAKIAGPANIFGEGSSTAIASALSRRGTMSALPGHGGFRGGALPGKYVTPPPSGQSTQAEQLRVMAAELDAAEARSKSEGGIARDALRFVLMLVSEAPRRVHDYVRSASYEGGVAPGEGEPSCLLEHLVRLLQVFTTETASYDEDSADCTETLCEILFWLTKGNPRNQLMVVQYGYMDIASTLLRNVTYSLHQVSRAQTPFADRTGSLLRLGRGSLRDDDQAPRAAERPERRKRDSASKIGGLRGGGRRGSDGGRRGSDGDARATRRRGSEEPARASRLFQLRRLQPARENQAVHNVREPVLRTVLEMLRERDIVGLSTIMKDSAALLRQLTHAIKLGLAMARANTAVAAEADVLEESYLALVVLKTLAQVAKLHASRHVRLRLKRVCGTWDFDAFCHQLRHELRSVRNDTLELEQHVGSVELAMADGSVTVTLFRRSPLAIALLAKATWRDATLGRLREIPRGVGVSENMKARAFFKKMNEIAVEALDEAESQYMMVAISLLHKALLAATLALNALVLFGYTRKNAPRGDAVEETIDVNFGGDDTWSDGDDWWTHDRKLQYSYIDVDVLRTPRALRSLLGDAINVDFGVLAWYIGKVHVALAALQVVVAAALYDKDDDGDDRHARPQEAREAVEDRAAGKDHSSADLSQNSGAIDVYTKLAGDLGAPLEHLSAHRRLRRWLGRARAWFLRRLGVPLFGLAASVLGNFQSPVWYSVVLVPYVRNDRTISFVTRALRLSSANLLRILLFMGVCMFAASAFVFISFGRVQCDSVWQCFLVGITNAFLGVAPFVQPDEYTTLGDVPLYPLIASNQLYIWEHYMSALWIAINVMAFIFFVLLFQALITGIILNEFTAMYMDQQMLKIDMRECCLVCSLTADRLERAGHDFRHHTRHAGQQKRAKFPTSKAPISAVFHSRHDHDPLEYVSLAISLREWWQKGTRTFTAHETYALNCLLQGTPTMLPVHTCFALKETASNAATAGDDAAQRPRDDADAAGPRGAPPAGDGDAGAPGAGDAAAPARRASRDDAGGGARNFESQLSLLVDAVQRLEHNARRDDGHAPAADDDGRHNFGGGRESTYGAPDALAQASHHRDSTRGTRGKSTGDRPKGDGRDRGSSLGDRPPGGRESPTAGVDAAPARPRSREGR</sequence>
<accession>F0XX51</accession>
<feature type="region of interest" description="Disordered" evidence="1">
    <location>
        <begin position="2642"/>
        <end position="2668"/>
    </location>
</feature>
<dbReference type="RefSeq" id="XP_009032792.1">
    <property type="nucleotide sequence ID" value="XM_009034544.1"/>
</dbReference>
<dbReference type="KEGG" id="aaf:AURANDRAFT_60438"/>